<feature type="transmembrane region" description="Helical" evidence="1">
    <location>
        <begin position="128"/>
        <end position="147"/>
    </location>
</feature>
<feature type="transmembrane region" description="Helical" evidence="1">
    <location>
        <begin position="159"/>
        <end position="176"/>
    </location>
</feature>
<feature type="transmembrane region" description="Helical" evidence="1">
    <location>
        <begin position="205"/>
        <end position="229"/>
    </location>
</feature>
<gene>
    <name evidence="2" type="ORF">RBJ30_08170</name>
</gene>
<dbReference type="InterPro" id="IPR049458">
    <property type="entry name" value="EpsG-like"/>
</dbReference>
<sequence length="400" mass="45535">MAINSYKSKSREILFLLIVFMMFTMLLAYSPVLAFFVPLMFLALNYSFPISIRIILASISVFGAGFTVASRLIRTNLKEDDFSYIYYPLYKQIAIGQSIFDTNFSGGIEFILPLLFKILHFLTGTLNPVYVMAFVTILCVGLTYVWLEMFAMKNIEHRLKGLCVAATLSMVAFTVTGQNMRQAISCIFLLFSISYYLDKRKIVSGLFFLIAFFAHTTALIVFPLFIVLLKGSTKVKIVSLILCAIVSVFFNVLIGYAISTGALGAATYKLIYYTSDIQVSAGIGYLKFLILIVGFSFFFFSKEHSEYKSLAIFGALIYAILMPIPVLPYRFLLLLVTYLLGYLLFLSLYRIPLACRLLIILFCAYRIIKYGPFFNVDPNDYMVLWASYPWAGQDFFYYLK</sequence>
<evidence type="ECO:0000256" key="1">
    <source>
        <dbReference type="SAM" id="Phobius"/>
    </source>
</evidence>
<keyword evidence="1" id="KW-0812">Transmembrane</keyword>
<reference evidence="2" key="1">
    <citation type="submission" date="2023-08" db="EMBL/GenBank/DDBJ databases">
        <title>WGS of pathogenic bacterial species, Los Angeles County Public Health Laboratories.</title>
        <authorList>
            <person name="Garrigues J.M."/>
            <person name="Green N.M."/>
        </authorList>
    </citation>
    <scope>NUCLEOTIDE SEQUENCE</scope>
    <source>
        <strain evidence="2">LACPHL-BACT-2023-00068</strain>
    </source>
</reference>
<keyword evidence="1" id="KW-1133">Transmembrane helix</keyword>
<comment type="caution">
    <text evidence="2">The sequence shown here is derived from an EMBL/GenBank/DDBJ whole genome shotgun (WGS) entry which is preliminary data.</text>
</comment>
<evidence type="ECO:0000313" key="3">
    <source>
        <dbReference type="Proteomes" id="UP001236270"/>
    </source>
</evidence>
<feature type="transmembrane region" description="Helical" evidence="1">
    <location>
        <begin position="235"/>
        <end position="258"/>
    </location>
</feature>
<evidence type="ECO:0000313" key="2">
    <source>
        <dbReference type="EMBL" id="MDQ2309076.1"/>
    </source>
</evidence>
<feature type="transmembrane region" description="Helical" evidence="1">
    <location>
        <begin position="182"/>
        <end position="198"/>
    </location>
</feature>
<feature type="transmembrane region" description="Helical" evidence="1">
    <location>
        <begin position="94"/>
        <end position="116"/>
    </location>
</feature>
<feature type="transmembrane region" description="Helical" evidence="1">
    <location>
        <begin position="307"/>
        <end position="324"/>
    </location>
</feature>
<keyword evidence="1" id="KW-0472">Membrane</keyword>
<organism evidence="2 3">
    <name type="scientific">Pluralibacter gergoviae</name>
    <name type="common">Enterobacter gergoviae</name>
    <dbReference type="NCBI Taxonomy" id="61647"/>
    <lineage>
        <taxon>Bacteria</taxon>
        <taxon>Pseudomonadati</taxon>
        <taxon>Pseudomonadota</taxon>
        <taxon>Gammaproteobacteria</taxon>
        <taxon>Enterobacterales</taxon>
        <taxon>Enterobacteriaceae</taxon>
        <taxon>Pluralibacter</taxon>
    </lineage>
</organism>
<accession>A0AAW8HKA1</accession>
<feature type="transmembrane region" description="Helical" evidence="1">
    <location>
        <begin position="12"/>
        <end position="44"/>
    </location>
</feature>
<dbReference type="RefSeq" id="WP_071883361.1">
    <property type="nucleotide sequence ID" value="NZ_CP009450.1"/>
</dbReference>
<dbReference type="Proteomes" id="UP001236270">
    <property type="component" value="Unassembled WGS sequence"/>
</dbReference>
<dbReference type="GeneID" id="61385815"/>
<feature type="transmembrane region" description="Helical" evidence="1">
    <location>
        <begin position="50"/>
        <end position="73"/>
    </location>
</feature>
<dbReference type="Pfam" id="PF14897">
    <property type="entry name" value="EpsG"/>
    <property type="match status" value="1"/>
</dbReference>
<feature type="transmembrane region" description="Helical" evidence="1">
    <location>
        <begin position="279"/>
        <end position="301"/>
    </location>
</feature>
<protein>
    <submittedName>
        <fullName evidence="2">EpsG family protein</fullName>
    </submittedName>
</protein>
<name>A0AAW8HKA1_PLUGE</name>
<dbReference type="AlphaFoldDB" id="A0AAW8HKA1"/>
<dbReference type="EMBL" id="JAVDNV010000004">
    <property type="protein sequence ID" value="MDQ2309076.1"/>
    <property type="molecule type" value="Genomic_DNA"/>
</dbReference>
<proteinExistence type="predicted"/>